<evidence type="ECO:0000313" key="1">
    <source>
        <dbReference type="EMBL" id="POV93960.1"/>
    </source>
</evidence>
<dbReference type="VEuPathDB" id="FungiDB:PSHT_16518"/>
<name>A0A2S4U9K9_9BASI</name>
<protein>
    <submittedName>
        <fullName evidence="1">Uncharacterized protein</fullName>
    </submittedName>
</protein>
<reference evidence="2" key="3">
    <citation type="journal article" date="2018" name="Mol. Plant Microbe Interact.">
        <title>Genome sequence resources for the wheat stripe rust pathogen (Puccinia striiformis f. sp. tritici) and the barley stripe rust pathogen (Puccinia striiformis f. sp. hordei).</title>
        <authorList>
            <person name="Xia C."/>
            <person name="Wang M."/>
            <person name="Yin C."/>
            <person name="Cornejo O.E."/>
            <person name="Hulbert S.H."/>
            <person name="Chen X."/>
        </authorList>
    </citation>
    <scope>NUCLEOTIDE SEQUENCE [LARGE SCALE GENOMIC DNA]</scope>
    <source>
        <strain evidence="2">93TX-2</strain>
    </source>
</reference>
<keyword evidence="2" id="KW-1185">Reference proteome</keyword>
<dbReference type="OrthoDB" id="2506750at2759"/>
<dbReference type="EMBL" id="PKSM01000544">
    <property type="protein sequence ID" value="POV93960.1"/>
    <property type="molecule type" value="Genomic_DNA"/>
</dbReference>
<dbReference type="Proteomes" id="UP000238274">
    <property type="component" value="Unassembled WGS sequence"/>
</dbReference>
<gene>
    <name evidence="1" type="ORF">PSHT_16518</name>
</gene>
<accession>A0A2S4U9K9</accession>
<reference evidence="2" key="2">
    <citation type="journal article" date="2018" name="BMC Genomics">
        <title>Genomic insights into host adaptation between the wheat stripe rust pathogen (Puccinia striiformis f. sp. tritici) and the barley stripe rust pathogen (Puccinia striiformis f. sp. hordei).</title>
        <authorList>
            <person name="Xia C."/>
            <person name="Wang M."/>
            <person name="Yin C."/>
            <person name="Cornejo O.E."/>
            <person name="Hulbert S.H."/>
            <person name="Chen X."/>
        </authorList>
    </citation>
    <scope>NUCLEOTIDE SEQUENCE [LARGE SCALE GENOMIC DNA]</scope>
    <source>
        <strain evidence="2">93TX-2</strain>
    </source>
</reference>
<evidence type="ECO:0000313" key="2">
    <source>
        <dbReference type="Proteomes" id="UP000238274"/>
    </source>
</evidence>
<proteinExistence type="predicted"/>
<comment type="caution">
    <text evidence="1">The sequence shown here is derived from an EMBL/GenBank/DDBJ whole genome shotgun (WGS) entry which is preliminary data.</text>
</comment>
<reference evidence="1 2" key="1">
    <citation type="submission" date="2017-12" db="EMBL/GenBank/DDBJ databases">
        <title>Gene loss provides genomic basis for host adaptation in cereal stripe rust fungi.</title>
        <authorList>
            <person name="Xia C."/>
        </authorList>
    </citation>
    <scope>NUCLEOTIDE SEQUENCE [LARGE SCALE GENOMIC DNA]</scope>
    <source>
        <strain evidence="1 2">93TX-2</strain>
    </source>
</reference>
<sequence>MWRSCGDPHFGFKAAGVRIHITRRRAVDRLQQVLFEGGHKQLLGQSFRVGGASFRNVYGMTKEDICHIGRWVSSCYRLYIQQYSRDELKRTSMLLATLNTTWRQIEI</sequence>
<dbReference type="VEuPathDB" id="FungiDB:PSTT_05772"/>
<organism evidence="1 2">
    <name type="scientific">Puccinia striiformis</name>
    <dbReference type="NCBI Taxonomy" id="27350"/>
    <lineage>
        <taxon>Eukaryota</taxon>
        <taxon>Fungi</taxon>
        <taxon>Dikarya</taxon>
        <taxon>Basidiomycota</taxon>
        <taxon>Pucciniomycotina</taxon>
        <taxon>Pucciniomycetes</taxon>
        <taxon>Pucciniales</taxon>
        <taxon>Pucciniaceae</taxon>
        <taxon>Puccinia</taxon>
    </lineage>
</organism>